<feature type="binding site" evidence="3">
    <location>
        <position position="380"/>
    </location>
    <ligand>
        <name>CoA</name>
        <dbReference type="ChEBI" id="CHEBI:57287"/>
    </ligand>
</feature>
<feature type="binding site" evidence="3">
    <location>
        <position position="404"/>
    </location>
    <ligand>
        <name>CoA</name>
        <dbReference type="ChEBI" id="CHEBI:57287"/>
    </ligand>
</feature>
<evidence type="ECO:0000313" key="7">
    <source>
        <dbReference type="Proteomes" id="UP000005868"/>
    </source>
</evidence>
<sequence length="503" mass="55853">MELHERIRSKVLREKVVSKEEAAKFIKDGMTVACSGFTPAGYPKVVPEMIAQRAQKGENIRLNIITGASTGDELDGVLARSGVIKKRYPYQTNTDCRNGINSGQIDFCDIHLSHLPQFIKLGYLGNIDIALVEAVAITEDGGIVPSTSVGATNTFVQKADKVIVEINFAQPLDLEGLHDIYDPGDPPLRSPIPLCRVSDRIGIPYIPCPKEKIVAIVISNRKDSTNPVAEIDRDSRLIAGHIIDFLEFEIKKGRFPKNLLPLQSGVGSVANAVLTNFKESRFENLEIYSEVLQDAVLELIDTGKVSFASGTAFTISPSKLDHFYKNLKFYKNYTILRPQEISNNPEVIRRLGVIAMNTAIEIDIYGNVNSTHIGGCAMMNGIGGSGDFTRNAALSIFTTKSVAKDGNISSIVPMVSHHDHTEHDVHVVVTEQGLADLRGLSPKERVKQIIGKCAHPDFRKELWDYYRKALFYAKYKHTPHMLNRVFDLHNYMVKYGTMKPKVC</sequence>
<dbReference type="Pfam" id="PF02550">
    <property type="entry name" value="AcetylCoA_hydro"/>
    <property type="match status" value="1"/>
</dbReference>
<evidence type="ECO:0000259" key="4">
    <source>
        <dbReference type="Pfam" id="PF02550"/>
    </source>
</evidence>
<dbReference type="GO" id="GO:0008775">
    <property type="term" value="F:acetate CoA-transferase activity"/>
    <property type="evidence" value="ECO:0007669"/>
    <property type="project" value="InterPro"/>
</dbReference>
<geneLocation type="plasmid" evidence="6 7">
    <name>pTLIE01</name>
</geneLocation>
<keyword evidence="6" id="KW-0614">Plasmid</keyword>
<dbReference type="Gene3D" id="3.40.1080.20">
    <property type="entry name" value="Acetyl-CoA hydrolase/transferase C-terminal domain"/>
    <property type="match status" value="1"/>
</dbReference>
<dbReference type="Gene3D" id="3.30.750.70">
    <property type="entry name" value="4-hydroxybutyrate coenzyme like domains"/>
    <property type="match status" value="1"/>
</dbReference>
<dbReference type="InterPro" id="IPR017821">
    <property type="entry name" value="Succinate_CoA_transferase"/>
</dbReference>
<dbReference type="Proteomes" id="UP000005868">
    <property type="component" value="Plasmid pTLIE01"/>
</dbReference>
<dbReference type="AlphaFoldDB" id="G7VAF2"/>
<comment type="similarity">
    <text evidence="1">Belongs to the acetyl-CoA hydrolase/transferase family.</text>
</comment>
<dbReference type="FunFam" id="3.40.1080.20:FF:000001">
    <property type="entry name" value="Acetyl-CoA hydrolase Ach1"/>
    <property type="match status" value="1"/>
</dbReference>
<dbReference type="GO" id="GO:0006084">
    <property type="term" value="P:acetyl-CoA metabolic process"/>
    <property type="evidence" value="ECO:0007669"/>
    <property type="project" value="InterPro"/>
</dbReference>
<accession>G7VAF2</accession>
<feature type="domain" description="Acetyl-CoA hydrolase/transferase C-terminal" evidence="5">
    <location>
        <begin position="322"/>
        <end position="465"/>
    </location>
</feature>
<dbReference type="GO" id="GO:0006083">
    <property type="term" value="P:acetate metabolic process"/>
    <property type="evidence" value="ECO:0007669"/>
    <property type="project" value="InterPro"/>
</dbReference>
<keyword evidence="6" id="KW-0378">Hydrolase</keyword>
<dbReference type="InterPro" id="IPR026888">
    <property type="entry name" value="AcetylCoA_hyd_C"/>
</dbReference>
<feature type="domain" description="Acetyl-CoA hydrolase/transferase N-terminal" evidence="4">
    <location>
        <begin position="12"/>
        <end position="217"/>
    </location>
</feature>
<dbReference type="SUPFAM" id="SSF100950">
    <property type="entry name" value="NagB/RpiA/CoA transferase-like"/>
    <property type="match status" value="2"/>
</dbReference>
<dbReference type="PANTHER" id="PTHR43609">
    <property type="entry name" value="ACETYL-COA HYDROLASE"/>
    <property type="match status" value="1"/>
</dbReference>
<dbReference type="InterPro" id="IPR038460">
    <property type="entry name" value="AcetylCoA_hyd_C_sf"/>
</dbReference>
<feature type="binding site" evidence="3">
    <location>
        <begin position="265"/>
        <end position="269"/>
    </location>
    <ligand>
        <name>CoA</name>
        <dbReference type="ChEBI" id="CHEBI:57287"/>
    </ligand>
</feature>
<dbReference type="InterPro" id="IPR037171">
    <property type="entry name" value="NagB/RpiA_transferase-like"/>
</dbReference>
<dbReference type="OrthoDB" id="9801795at2"/>
<protein>
    <submittedName>
        <fullName evidence="6">Succinate CoA transferase</fullName>
        <ecNumber evidence="6">3.1.2.1</ecNumber>
    </submittedName>
</protein>
<dbReference type="InterPro" id="IPR003702">
    <property type="entry name" value="ActCoA_hydro_N"/>
</dbReference>
<dbReference type="HOGENOM" id="CLU_019748_3_0_0"/>
<dbReference type="PANTHER" id="PTHR43609:SF1">
    <property type="entry name" value="ACETYL-COA HYDROLASE"/>
    <property type="match status" value="1"/>
</dbReference>
<dbReference type="Pfam" id="PF13336">
    <property type="entry name" value="AcetylCoA_hyd_C"/>
    <property type="match status" value="1"/>
</dbReference>
<dbReference type="GO" id="GO:0003986">
    <property type="term" value="F:acetyl-CoA hydrolase activity"/>
    <property type="evidence" value="ECO:0007669"/>
    <property type="project" value="UniProtKB-EC"/>
</dbReference>
<keyword evidence="6" id="KW-0808">Transferase</keyword>
<reference evidence="6 7" key="1">
    <citation type="submission" date="2011-10" db="EMBL/GenBank/DDBJ databases">
        <title>The complete genome of plasmid of Thermovirga lienii DSM 17291.</title>
        <authorList>
            <consortium name="US DOE Joint Genome Institute (JGI-PGF)"/>
            <person name="Lucas S."/>
            <person name="Copeland A."/>
            <person name="Lapidus A."/>
            <person name="Glavina del Rio T."/>
            <person name="Dalin E."/>
            <person name="Tice H."/>
            <person name="Bruce D."/>
            <person name="Goodwin L."/>
            <person name="Pitluck S."/>
            <person name="Peters L."/>
            <person name="Mikhailova N."/>
            <person name="Saunders E."/>
            <person name="Kyrpides N."/>
            <person name="Mavromatis K."/>
            <person name="Ivanova N."/>
            <person name="Last F.I."/>
            <person name="Brettin T."/>
            <person name="Detter J.C."/>
            <person name="Han C."/>
            <person name="Larimer F."/>
            <person name="Land M."/>
            <person name="Hauser L."/>
            <person name="Markowitz V."/>
            <person name="Cheng J.-F."/>
            <person name="Hugenholtz P."/>
            <person name="Woyke T."/>
            <person name="Wu D."/>
            <person name="Spring S."/>
            <person name="Schroeder M."/>
            <person name="Brambilla E.-M."/>
            <person name="Klenk H.-P."/>
            <person name="Eisen J.A."/>
        </authorList>
    </citation>
    <scope>NUCLEOTIDE SEQUENCE [LARGE SCALE GENOMIC DNA]</scope>
    <source>
        <strain evidence="7">ATCC BAA-1197 / DSM 17291 / Cas60314</strain>
        <plasmid evidence="7">Plasmid pTLIE01</plasmid>
    </source>
</reference>
<keyword evidence="7" id="KW-1185">Reference proteome</keyword>
<evidence type="ECO:0000256" key="1">
    <source>
        <dbReference type="ARBA" id="ARBA00009632"/>
    </source>
</evidence>
<dbReference type="InterPro" id="IPR046433">
    <property type="entry name" value="ActCoA_hydro"/>
</dbReference>
<dbReference type="KEGG" id="tli:Tlie_1893"/>
<dbReference type="EMBL" id="CP003097">
    <property type="protein sequence ID" value="AER67602.1"/>
    <property type="molecule type" value="Genomic_DNA"/>
</dbReference>
<dbReference type="eggNOG" id="COG0427">
    <property type="taxonomic scope" value="Bacteria"/>
</dbReference>
<evidence type="ECO:0000256" key="2">
    <source>
        <dbReference type="PIRSR" id="PIRSR617821-1"/>
    </source>
</evidence>
<evidence type="ECO:0000259" key="5">
    <source>
        <dbReference type="Pfam" id="PF13336"/>
    </source>
</evidence>
<name>G7VAF2_THELD</name>
<organism evidence="6 7">
    <name type="scientific">Thermovirga lienii (strain ATCC BAA-1197 / DSM 17291 / Cas60314)</name>
    <dbReference type="NCBI Taxonomy" id="580340"/>
    <lineage>
        <taxon>Bacteria</taxon>
        <taxon>Thermotogati</taxon>
        <taxon>Synergistota</taxon>
        <taxon>Synergistia</taxon>
        <taxon>Synergistales</taxon>
        <taxon>Thermovirgaceae</taxon>
        <taxon>Thermovirga</taxon>
    </lineage>
</organism>
<proteinExistence type="inferred from homology"/>
<feature type="binding site" evidence="3">
    <location>
        <position position="384"/>
    </location>
    <ligand>
        <name>CoA</name>
        <dbReference type="ChEBI" id="CHEBI:57287"/>
    </ligand>
</feature>
<evidence type="ECO:0000313" key="6">
    <source>
        <dbReference type="EMBL" id="AER67602.1"/>
    </source>
</evidence>
<dbReference type="NCBIfam" id="TIGR03458">
    <property type="entry name" value="YgfH_subfam"/>
    <property type="match status" value="1"/>
</dbReference>
<evidence type="ECO:0000256" key="3">
    <source>
        <dbReference type="PIRSR" id="PIRSR617821-2"/>
    </source>
</evidence>
<gene>
    <name evidence="6" type="ordered locus">Tlie_1893</name>
</gene>
<dbReference type="Gene3D" id="3.40.1080.10">
    <property type="entry name" value="Glutaconate Coenzyme A-transferase"/>
    <property type="match status" value="1"/>
</dbReference>
<feature type="binding site" evidence="3">
    <location>
        <position position="360"/>
    </location>
    <ligand>
        <name>CoA</name>
        <dbReference type="ChEBI" id="CHEBI:57287"/>
    </ligand>
</feature>
<dbReference type="EC" id="3.1.2.1" evidence="6"/>
<feature type="active site" description="5-glutamyl coenzyme A thioester intermediate" evidence="2">
    <location>
        <position position="290"/>
    </location>
</feature>